<dbReference type="InterPro" id="IPR046342">
    <property type="entry name" value="CBS_dom_sf"/>
</dbReference>
<evidence type="ECO:0000256" key="1">
    <source>
        <dbReference type="ARBA" id="ARBA00023122"/>
    </source>
</evidence>
<dbReference type="SUPFAM" id="SSF54631">
    <property type="entry name" value="CBS-domain pair"/>
    <property type="match status" value="1"/>
</dbReference>
<dbReference type="Proteomes" id="UP000598350">
    <property type="component" value="Unassembled WGS sequence"/>
</dbReference>
<keyword evidence="5" id="KW-1185">Reference proteome</keyword>
<dbReference type="PROSITE" id="PS51371">
    <property type="entry name" value="CBS"/>
    <property type="match status" value="1"/>
</dbReference>
<dbReference type="Pfam" id="PF00571">
    <property type="entry name" value="CBS"/>
    <property type="match status" value="2"/>
</dbReference>
<evidence type="ECO:0000256" key="2">
    <source>
        <dbReference type="PROSITE-ProRule" id="PRU00703"/>
    </source>
</evidence>
<organism evidence="4 5">
    <name type="scientific">Maribacter arenosus</name>
    <dbReference type="NCBI Taxonomy" id="1854708"/>
    <lineage>
        <taxon>Bacteria</taxon>
        <taxon>Pseudomonadati</taxon>
        <taxon>Bacteroidota</taxon>
        <taxon>Flavobacteriia</taxon>
        <taxon>Flavobacteriales</taxon>
        <taxon>Flavobacteriaceae</taxon>
        <taxon>Maribacter</taxon>
    </lineage>
</organism>
<proteinExistence type="predicted"/>
<protein>
    <submittedName>
        <fullName evidence="4">CBS domain-containing protein</fullName>
    </submittedName>
</protein>
<sequence length="128" mass="14471">METFKKAKDIASDKLFYIDGLASVRSAVQLMKDKNVQALIIQKRNNADANGIITVNDIIKGVIIPKKTLDEVSVYEIMTKPIFSISAHLNVKYVPRLMFNYSVRIAPVEENGKYIGIIDYSQFLFAKL</sequence>
<dbReference type="SMART" id="SM00116">
    <property type="entry name" value="CBS"/>
    <property type="match status" value="2"/>
</dbReference>
<accession>A0ABR7VIN6</accession>
<gene>
    <name evidence="4" type="ORF">HPE63_15150</name>
</gene>
<comment type="caution">
    <text evidence="4">The sequence shown here is derived from an EMBL/GenBank/DDBJ whole genome shotgun (WGS) entry which is preliminary data.</text>
</comment>
<dbReference type="InterPro" id="IPR000644">
    <property type="entry name" value="CBS_dom"/>
</dbReference>
<dbReference type="PANTHER" id="PTHR43080:SF2">
    <property type="entry name" value="CBS DOMAIN-CONTAINING PROTEIN"/>
    <property type="match status" value="1"/>
</dbReference>
<keyword evidence="1 2" id="KW-0129">CBS domain</keyword>
<dbReference type="RefSeq" id="WP_188315127.1">
    <property type="nucleotide sequence ID" value="NZ_JABTCG010000005.1"/>
</dbReference>
<dbReference type="EMBL" id="JABTCG010000005">
    <property type="protein sequence ID" value="MBD0852017.1"/>
    <property type="molecule type" value="Genomic_DNA"/>
</dbReference>
<dbReference type="Gene3D" id="3.10.580.10">
    <property type="entry name" value="CBS-domain"/>
    <property type="match status" value="1"/>
</dbReference>
<evidence type="ECO:0000313" key="5">
    <source>
        <dbReference type="Proteomes" id="UP000598350"/>
    </source>
</evidence>
<dbReference type="PANTHER" id="PTHR43080">
    <property type="entry name" value="CBS DOMAIN-CONTAINING PROTEIN CBSX3, MITOCHONDRIAL"/>
    <property type="match status" value="1"/>
</dbReference>
<feature type="domain" description="CBS" evidence="3">
    <location>
        <begin position="78"/>
        <end position="128"/>
    </location>
</feature>
<evidence type="ECO:0000259" key="3">
    <source>
        <dbReference type="PROSITE" id="PS51371"/>
    </source>
</evidence>
<dbReference type="InterPro" id="IPR051257">
    <property type="entry name" value="Diverse_CBS-Domain"/>
</dbReference>
<name>A0ABR7VIN6_9FLAO</name>
<evidence type="ECO:0000313" key="4">
    <source>
        <dbReference type="EMBL" id="MBD0852017.1"/>
    </source>
</evidence>
<reference evidence="4 5" key="1">
    <citation type="submission" date="2020-05" db="EMBL/GenBank/DDBJ databases">
        <title>The draft genome sequence of Maribacter arenosus CAU 1321.</title>
        <authorList>
            <person name="Mu L."/>
        </authorList>
    </citation>
    <scope>NUCLEOTIDE SEQUENCE [LARGE SCALE GENOMIC DNA]</scope>
    <source>
        <strain evidence="4 5">CAU 1321</strain>
    </source>
</reference>